<gene>
    <name evidence="2" type="ORF">NCTC10723_00870</name>
</gene>
<dbReference type="OrthoDB" id="88899at2"/>
<keyword evidence="3" id="KW-1185">Reference proteome</keyword>
<proteinExistence type="predicted"/>
<dbReference type="AlphaFoldDB" id="A0A377GXZ0"/>
<dbReference type="RefSeq" id="WP_115269721.1">
    <property type="nucleotide sequence ID" value="NZ_CASFEE010000015.1"/>
</dbReference>
<dbReference type="PROSITE" id="PS51257">
    <property type="entry name" value="PROKAR_LIPOPROTEIN"/>
    <property type="match status" value="1"/>
</dbReference>
<evidence type="ECO:0008006" key="4">
    <source>
        <dbReference type="Google" id="ProtNLM"/>
    </source>
</evidence>
<name>A0A377GXZ0_9FUSO</name>
<evidence type="ECO:0000256" key="1">
    <source>
        <dbReference type="SAM" id="SignalP"/>
    </source>
</evidence>
<dbReference type="EMBL" id="UGGU01000003">
    <property type="protein sequence ID" value="STO31421.1"/>
    <property type="molecule type" value="Genomic_DNA"/>
</dbReference>
<reference evidence="2 3" key="1">
    <citation type="submission" date="2018-06" db="EMBL/GenBank/DDBJ databases">
        <authorList>
            <consortium name="Pathogen Informatics"/>
            <person name="Doyle S."/>
        </authorList>
    </citation>
    <scope>NUCLEOTIDE SEQUENCE [LARGE SCALE GENOMIC DNA]</scope>
    <source>
        <strain evidence="2 3">NCTC10723</strain>
    </source>
</reference>
<accession>A0A377GXZ0</accession>
<evidence type="ECO:0000313" key="2">
    <source>
        <dbReference type="EMBL" id="STO31421.1"/>
    </source>
</evidence>
<feature type="signal peptide" evidence="1">
    <location>
        <begin position="1"/>
        <end position="19"/>
    </location>
</feature>
<keyword evidence="1" id="KW-0732">Signal</keyword>
<sequence>MLRKIFFILTLLLSITACTSYTPKEINNRYLRLSRNLDNLMSDKIVEKKRANLEKNFENFYNGMLEYRNKNYVIDTEYLNYYLEEVAIKLQYLRDLKD</sequence>
<dbReference type="Proteomes" id="UP000255328">
    <property type="component" value="Unassembled WGS sequence"/>
</dbReference>
<protein>
    <recommendedName>
        <fullName evidence="4">Lipoprotein</fullName>
    </recommendedName>
</protein>
<evidence type="ECO:0000313" key="3">
    <source>
        <dbReference type="Proteomes" id="UP000255328"/>
    </source>
</evidence>
<organism evidence="2 3">
    <name type="scientific">Fusobacterium necrogenes</name>
    <dbReference type="NCBI Taxonomy" id="858"/>
    <lineage>
        <taxon>Bacteria</taxon>
        <taxon>Fusobacteriati</taxon>
        <taxon>Fusobacteriota</taxon>
        <taxon>Fusobacteriia</taxon>
        <taxon>Fusobacteriales</taxon>
        <taxon>Fusobacteriaceae</taxon>
        <taxon>Fusobacterium</taxon>
    </lineage>
</organism>
<feature type="chain" id="PRO_5017053542" description="Lipoprotein" evidence="1">
    <location>
        <begin position="20"/>
        <end position="98"/>
    </location>
</feature>